<dbReference type="Proteomes" id="UP000296706">
    <property type="component" value="Chromosome"/>
</dbReference>
<name>A0A4D6HCY7_9EURY</name>
<accession>A0A4D6HCY7</accession>
<sequence length="133" mass="15027">MSKSIGAPDIVLKQQYLPMNDIKLKASIPSDTLRKYFQLAPSGPLTLKISEHTVKFVTKGVTTKAIFDLTKYLTSSPDRAETEQVYNLYPLTEVICKFPSVGEIELLINENLIGFRYSFSNNVGSLHHYQRSK</sequence>
<dbReference type="AlphaFoldDB" id="A0A4D6HCY7"/>
<dbReference type="STRING" id="1457250.GCA_000755225_01006"/>
<dbReference type="KEGG" id="hsn:DV733_09480"/>
<organism evidence="1 2">
    <name type="scientific">Halapricum salinum</name>
    <dbReference type="NCBI Taxonomy" id="1457250"/>
    <lineage>
        <taxon>Archaea</taxon>
        <taxon>Methanobacteriati</taxon>
        <taxon>Methanobacteriota</taxon>
        <taxon>Stenosarchaea group</taxon>
        <taxon>Halobacteria</taxon>
        <taxon>Halobacteriales</taxon>
        <taxon>Haloarculaceae</taxon>
        <taxon>Halapricum</taxon>
    </lineage>
</organism>
<keyword evidence="2" id="KW-1185">Reference proteome</keyword>
<reference evidence="1 2" key="1">
    <citation type="journal article" date="2019" name="Nat. Commun.">
        <title>A new type of DNA phosphorothioation-based antiviral system in archaea.</title>
        <authorList>
            <person name="Xiong L."/>
            <person name="Liu S."/>
            <person name="Chen S."/>
            <person name="Xiao Y."/>
            <person name="Zhu B."/>
            <person name="Gao Y."/>
            <person name="Zhang Y."/>
            <person name="Chen B."/>
            <person name="Luo J."/>
            <person name="Deng Z."/>
            <person name="Chen X."/>
            <person name="Wang L."/>
            <person name="Chen S."/>
        </authorList>
    </citation>
    <scope>NUCLEOTIDE SEQUENCE [LARGE SCALE GENOMIC DNA]</scope>
    <source>
        <strain evidence="1 2">CBA1105</strain>
    </source>
</reference>
<protein>
    <submittedName>
        <fullName evidence="1">Uncharacterized protein</fullName>
    </submittedName>
</protein>
<proteinExistence type="predicted"/>
<dbReference type="EMBL" id="CP031310">
    <property type="protein sequence ID" value="QCC51455.1"/>
    <property type="molecule type" value="Genomic_DNA"/>
</dbReference>
<evidence type="ECO:0000313" key="1">
    <source>
        <dbReference type="EMBL" id="QCC51455.1"/>
    </source>
</evidence>
<gene>
    <name evidence="1" type="ORF">DV733_09480</name>
</gene>
<evidence type="ECO:0000313" key="2">
    <source>
        <dbReference type="Proteomes" id="UP000296706"/>
    </source>
</evidence>